<comment type="caution">
    <text evidence="3">The sequence shown here is derived from an EMBL/GenBank/DDBJ whole genome shotgun (WGS) entry which is preliminary data.</text>
</comment>
<dbReference type="GO" id="GO:0004519">
    <property type="term" value="F:endonuclease activity"/>
    <property type="evidence" value="ECO:0007669"/>
    <property type="project" value="UniProtKB-KW"/>
</dbReference>
<sequence length="221" mass="24620">MRHRIGYGWLAAAALTVSVWAGTVPAHSVARGADETLPLREAIARLRVAVEDRTGYDRDREFGSGWVDADRDGCNTRAEVLLAEAIEAPTVSGRCTLSGGVWFSWYDGQEVTRTDIDHVVPLAEAWDSGAKAWARERRVAYANYLDDPRHLEAVSQRSNRQKSDQDVAEWLPEESVHCKYLTYWVPVKLSWSLSVDEAELEALESLADGCPDTDITYTPVP</sequence>
<evidence type="ECO:0000259" key="2">
    <source>
        <dbReference type="Pfam" id="PF07510"/>
    </source>
</evidence>
<gene>
    <name evidence="3" type="ORF">GCM10010255_82680</name>
</gene>
<feature type="signal peptide" evidence="1">
    <location>
        <begin position="1"/>
        <end position="21"/>
    </location>
</feature>
<dbReference type="Proteomes" id="UP001499986">
    <property type="component" value="Unassembled WGS sequence"/>
</dbReference>
<feature type="chain" id="PRO_5046333407" evidence="1">
    <location>
        <begin position="22"/>
        <end position="221"/>
    </location>
</feature>
<keyword evidence="3" id="KW-0255">Endonuclease</keyword>
<protein>
    <submittedName>
        <fullName evidence="3">HNH endonuclease family protein</fullName>
    </submittedName>
</protein>
<keyword evidence="3" id="KW-0540">Nuclease</keyword>
<reference evidence="3 4" key="1">
    <citation type="journal article" date="2019" name="Int. J. Syst. Evol. Microbiol.">
        <title>The Global Catalogue of Microorganisms (GCM) 10K type strain sequencing project: providing services to taxonomists for standard genome sequencing and annotation.</title>
        <authorList>
            <consortium name="The Broad Institute Genomics Platform"/>
            <consortium name="The Broad Institute Genome Sequencing Center for Infectious Disease"/>
            <person name="Wu L."/>
            <person name="Ma J."/>
        </authorList>
    </citation>
    <scope>NUCLEOTIDE SEQUENCE [LARGE SCALE GENOMIC DNA]</scope>
    <source>
        <strain evidence="3 4">JCM 4358</strain>
    </source>
</reference>
<organism evidence="3 4">
    <name type="scientific">Streptomyces coeruleofuscus</name>
    <dbReference type="NCBI Taxonomy" id="66879"/>
    <lineage>
        <taxon>Bacteria</taxon>
        <taxon>Bacillati</taxon>
        <taxon>Actinomycetota</taxon>
        <taxon>Actinomycetes</taxon>
        <taxon>Kitasatosporales</taxon>
        <taxon>Streptomycetaceae</taxon>
        <taxon>Streptomyces</taxon>
    </lineage>
</organism>
<feature type="domain" description="GmrSD restriction endonucleases C-terminal" evidence="2">
    <location>
        <begin position="107"/>
        <end position="203"/>
    </location>
</feature>
<dbReference type="EMBL" id="BAAASE010000019">
    <property type="protein sequence ID" value="GAA2427578.1"/>
    <property type="molecule type" value="Genomic_DNA"/>
</dbReference>
<evidence type="ECO:0000313" key="4">
    <source>
        <dbReference type="Proteomes" id="UP001499986"/>
    </source>
</evidence>
<keyword evidence="4" id="KW-1185">Reference proteome</keyword>
<accession>A0ABN3JDH1</accession>
<dbReference type="InterPro" id="IPR011089">
    <property type="entry name" value="GmrSD_C"/>
</dbReference>
<keyword evidence="1" id="KW-0732">Signal</keyword>
<dbReference type="Pfam" id="PF07510">
    <property type="entry name" value="GmrSD_C"/>
    <property type="match status" value="1"/>
</dbReference>
<evidence type="ECO:0000256" key="1">
    <source>
        <dbReference type="SAM" id="SignalP"/>
    </source>
</evidence>
<dbReference type="PANTHER" id="PTHR24094">
    <property type="entry name" value="SECRETED PROTEIN"/>
    <property type="match status" value="1"/>
</dbReference>
<keyword evidence="3" id="KW-0378">Hydrolase</keyword>
<proteinExistence type="predicted"/>
<dbReference type="RefSeq" id="WP_346139630.1">
    <property type="nucleotide sequence ID" value="NZ_BAAASE010000019.1"/>
</dbReference>
<evidence type="ECO:0000313" key="3">
    <source>
        <dbReference type="EMBL" id="GAA2427578.1"/>
    </source>
</evidence>
<name>A0ABN3JDH1_9ACTN</name>
<dbReference type="PANTHER" id="PTHR24094:SF15">
    <property type="entry name" value="AMP-DEPENDENT SYNTHETASE_LIGASE DOMAIN-CONTAINING PROTEIN-RELATED"/>
    <property type="match status" value="1"/>
</dbReference>